<dbReference type="Gene3D" id="3.40.50.720">
    <property type="entry name" value="NAD(P)-binding Rossmann-like Domain"/>
    <property type="match status" value="1"/>
</dbReference>
<dbReference type="InterPro" id="IPR057326">
    <property type="entry name" value="KR_dom"/>
</dbReference>
<evidence type="ECO:0000313" key="6">
    <source>
        <dbReference type="EMBL" id="MFC4158688.1"/>
    </source>
</evidence>
<gene>
    <name evidence="6" type="ORF">ACFOW7_04845</name>
</gene>
<dbReference type="InterPro" id="IPR002347">
    <property type="entry name" value="SDR_fam"/>
</dbReference>
<name>A0ABV8MKM7_9NEIS</name>
<accession>A0ABV8MKM7</accession>
<evidence type="ECO:0000256" key="1">
    <source>
        <dbReference type="ARBA" id="ARBA00006484"/>
    </source>
</evidence>
<dbReference type="SUPFAM" id="SSF51735">
    <property type="entry name" value="NAD(P)-binding Rossmann-fold domains"/>
    <property type="match status" value="1"/>
</dbReference>
<evidence type="ECO:0000259" key="5">
    <source>
        <dbReference type="SMART" id="SM00822"/>
    </source>
</evidence>
<sequence>MEFQGKVALVTGAAQGIGAAVARMLAGRGAKVALLDRQADAVEAVAASLRVDGRRALGFGVDVTDAERVRQMIDVVEQELGPIDVLANVAAILRMGRILELSDADWDDTFSVNVRGVFNVSRAVANRMVQRRSGAIVTVASNAADVPRMKMAAYAASKAASAHFTRCLGLELAEYGIRCNVVSPGSTDTAMQRQLWTGPESEQAVIRGSLDDHRLGIPTGRMASPEDIAEAVCFLASDRARQITMHDLRVDGGATLGA</sequence>
<comment type="similarity">
    <text evidence="1 4">Belongs to the short-chain dehydrogenases/reductases (SDR) family.</text>
</comment>
<evidence type="ECO:0000256" key="3">
    <source>
        <dbReference type="NCBIfam" id="TIGR04316"/>
    </source>
</evidence>
<keyword evidence="2 6" id="KW-0560">Oxidoreductase</keyword>
<dbReference type="EMBL" id="JBHSBU010000001">
    <property type="protein sequence ID" value="MFC4158688.1"/>
    <property type="molecule type" value="Genomic_DNA"/>
</dbReference>
<reference evidence="7" key="1">
    <citation type="journal article" date="2019" name="Int. J. Syst. Evol. Microbiol.">
        <title>The Global Catalogue of Microorganisms (GCM) 10K type strain sequencing project: providing services to taxonomists for standard genome sequencing and annotation.</title>
        <authorList>
            <consortium name="The Broad Institute Genomics Platform"/>
            <consortium name="The Broad Institute Genome Sequencing Center for Infectious Disease"/>
            <person name="Wu L."/>
            <person name="Ma J."/>
        </authorList>
    </citation>
    <scope>NUCLEOTIDE SEQUENCE [LARGE SCALE GENOMIC DNA]</scope>
    <source>
        <strain evidence="7">LMG 29894</strain>
    </source>
</reference>
<feature type="domain" description="Ketoreductase" evidence="5">
    <location>
        <begin position="6"/>
        <end position="176"/>
    </location>
</feature>
<dbReference type="PRINTS" id="PR00080">
    <property type="entry name" value="SDRFAMILY"/>
</dbReference>
<dbReference type="PRINTS" id="PR01397">
    <property type="entry name" value="DHBDHDRGNASE"/>
</dbReference>
<dbReference type="RefSeq" id="WP_378161635.1">
    <property type="nucleotide sequence ID" value="NZ_JBHSBU010000001.1"/>
</dbReference>
<evidence type="ECO:0000256" key="2">
    <source>
        <dbReference type="ARBA" id="ARBA00023002"/>
    </source>
</evidence>
<evidence type="ECO:0000256" key="4">
    <source>
        <dbReference type="RuleBase" id="RU000363"/>
    </source>
</evidence>
<organism evidence="6 7">
    <name type="scientific">Chitinimonas lacunae</name>
    <dbReference type="NCBI Taxonomy" id="1963018"/>
    <lineage>
        <taxon>Bacteria</taxon>
        <taxon>Pseudomonadati</taxon>
        <taxon>Pseudomonadota</taxon>
        <taxon>Betaproteobacteria</taxon>
        <taxon>Neisseriales</taxon>
        <taxon>Chitinibacteraceae</taxon>
        <taxon>Chitinimonas</taxon>
    </lineage>
</organism>
<dbReference type="EC" id="1.3.1.28" evidence="3"/>
<keyword evidence="7" id="KW-1185">Reference proteome</keyword>
<comment type="caution">
    <text evidence="6">The sequence shown here is derived from an EMBL/GenBank/DDBJ whole genome shotgun (WGS) entry which is preliminary data.</text>
</comment>
<dbReference type="NCBIfam" id="TIGR04316">
    <property type="entry name" value="dhbA_paeA"/>
    <property type="match status" value="1"/>
</dbReference>
<dbReference type="GO" id="GO:0008667">
    <property type="term" value="F:2,3-dihydro-2,3-dihydroxybenzoate dehydrogenase activity"/>
    <property type="evidence" value="ECO:0007669"/>
    <property type="project" value="UniProtKB-EC"/>
</dbReference>
<dbReference type="SMART" id="SM00822">
    <property type="entry name" value="PKS_KR"/>
    <property type="match status" value="1"/>
</dbReference>
<dbReference type="NCBIfam" id="NF006074">
    <property type="entry name" value="PRK08220.1"/>
    <property type="match status" value="1"/>
</dbReference>
<dbReference type="InterPro" id="IPR003560">
    <property type="entry name" value="DHB_DH"/>
</dbReference>
<dbReference type="InterPro" id="IPR020904">
    <property type="entry name" value="Sc_DH/Rdtase_CS"/>
</dbReference>
<dbReference type="PANTHER" id="PTHR42760">
    <property type="entry name" value="SHORT-CHAIN DEHYDROGENASES/REDUCTASES FAMILY MEMBER"/>
    <property type="match status" value="1"/>
</dbReference>
<dbReference type="PROSITE" id="PS00061">
    <property type="entry name" value="ADH_SHORT"/>
    <property type="match status" value="1"/>
</dbReference>
<dbReference type="Pfam" id="PF00106">
    <property type="entry name" value="adh_short"/>
    <property type="match status" value="1"/>
</dbReference>
<dbReference type="InterPro" id="IPR036291">
    <property type="entry name" value="NAD(P)-bd_dom_sf"/>
</dbReference>
<dbReference type="PANTHER" id="PTHR42760:SF115">
    <property type="entry name" value="3-OXOACYL-[ACYL-CARRIER-PROTEIN] REDUCTASE FABG"/>
    <property type="match status" value="1"/>
</dbReference>
<protein>
    <recommendedName>
        <fullName evidence="3">2,3-dihydro-2,3-dihydroxybenzoate dehydrogenase</fullName>
        <ecNumber evidence="3">1.3.1.28</ecNumber>
    </recommendedName>
</protein>
<evidence type="ECO:0000313" key="7">
    <source>
        <dbReference type="Proteomes" id="UP001595791"/>
    </source>
</evidence>
<proteinExistence type="inferred from homology"/>
<dbReference type="Proteomes" id="UP001595791">
    <property type="component" value="Unassembled WGS sequence"/>
</dbReference>